<name>A0A5D4RID9_9BACI</name>
<dbReference type="EMBL" id="VTER01000004">
    <property type="protein sequence ID" value="TYS49152.1"/>
    <property type="molecule type" value="Genomic_DNA"/>
</dbReference>
<dbReference type="InterPro" id="IPR058193">
    <property type="entry name" value="VanY/YodJ_core_dom"/>
</dbReference>
<organism evidence="3 4">
    <name type="scientific">Bacillus infantis</name>
    <dbReference type="NCBI Taxonomy" id="324767"/>
    <lineage>
        <taxon>Bacteria</taxon>
        <taxon>Bacillati</taxon>
        <taxon>Bacillota</taxon>
        <taxon>Bacilli</taxon>
        <taxon>Bacillales</taxon>
        <taxon>Bacillaceae</taxon>
        <taxon>Bacillus</taxon>
    </lineage>
</organism>
<dbReference type="SUPFAM" id="SSF55166">
    <property type="entry name" value="Hedgehog/DD-peptidase"/>
    <property type="match status" value="1"/>
</dbReference>
<accession>A0A5D4RID9</accession>
<comment type="caution">
    <text evidence="3">The sequence shown here is derived from an EMBL/GenBank/DDBJ whole genome shotgun (WGS) entry which is preliminary data.</text>
</comment>
<dbReference type="RefSeq" id="WP_148974305.1">
    <property type="nucleotide sequence ID" value="NZ_JBNIKT010000029.1"/>
</dbReference>
<proteinExistence type="predicted"/>
<gene>
    <name evidence="3" type="ORF">FZD51_07960</name>
</gene>
<dbReference type="GO" id="GO:0006508">
    <property type="term" value="P:proteolysis"/>
    <property type="evidence" value="ECO:0007669"/>
    <property type="project" value="InterPro"/>
</dbReference>
<feature type="domain" description="D-alanyl-D-alanine carboxypeptidase-like core" evidence="2">
    <location>
        <begin position="133"/>
        <end position="261"/>
    </location>
</feature>
<dbReference type="PANTHER" id="PTHR34385:SF1">
    <property type="entry name" value="PEPTIDOGLYCAN L-ALANYL-D-GLUTAMATE ENDOPEPTIDASE CWLK"/>
    <property type="match status" value="1"/>
</dbReference>
<feature type="region of interest" description="Disordered" evidence="1">
    <location>
        <begin position="34"/>
        <end position="68"/>
    </location>
</feature>
<sequence length="284" mass="31359">MKKIVIIAAAVFILGGCSRMEPFVSKIPFWPEGGQAADSPSDKNKETSEAAPSTDDGQAAAEREEESVPDGPVLEAAFFNQITETEGKKVIQNPANIMALVNKEFMLPGSYIPEDLVRPNVPFSFGEQDIEKSYIRKDAAAHMEKMFAAAKQSGIELFAVSGYRSYERQAVILDAEIQRAGEEKAVQAVAMPGSSEHQSGLAMDISSRSAKLELSEAFGSTAEGKWLAENAHKFGFILRYPKGKENITGYQYEPWHFRYVGPAAEEIYEKNLTLEEYFSIVKKI</sequence>
<protein>
    <submittedName>
        <fullName evidence="3">M15 family metallopeptidase</fullName>
    </submittedName>
</protein>
<dbReference type="PANTHER" id="PTHR34385">
    <property type="entry name" value="D-ALANYL-D-ALANINE CARBOXYPEPTIDASE"/>
    <property type="match status" value="1"/>
</dbReference>
<dbReference type="Gene3D" id="3.30.1380.10">
    <property type="match status" value="1"/>
</dbReference>
<evidence type="ECO:0000313" key="3">
    <source>
        <dbReference type="EMBL" id="TYS49152.1"/>
    </source>
</evidence>
<dbReference type="CDD" id="cd14852">
    <property type="entry name" value="LD-carboxypeptidase"/>
    <property type="match status" value="1"/>
</dbReference>
<dbReference type="InterPro" id="IPR003709">
    <property type="entry name" value="VanY-like_core_dom"/>
</dbReference>
<evidence type="ECO:0000313" key="4">
    <source>
        <dbReference type="Proteomes" id="UP000322139"/>
    </source>
</evidence>
<evidence type="ECO:0000259" key="2">
    <source>
        <dbReference type="Pfam" id="PF02557"/>
    </source>
</evidence>
<dbReference type="AlphaFoldDB" id="A0A5D4RID9"/>
<dbReference type="InterPro" id="IPR052179">
    <property type="entry name" value="DD-CPase-like"/>
</dbReference>
<reference evidence="3 4" key="1">
    <citation type="submission" date="2019-08" db="EMBL/GenBank/DDBJ databases">
        <title>Bacillus genomes from the desert of Cuatro Cienegas, Coahuila.</title>
        <authorList>
            <person name="Olmedo-Alvarez G."/>
        </authorList>
    </citation>
    <scope>NUCLEOTIDE SEQUENCE [LARGE SCALE GENOMIC DNA]</scope>
    <source>
        <strain evidence="3 4">CH446_14T</strain>
    </source>
</reference>
<evidence type="ECO:0000256" key="1">
    <source>
        <dbReference type="SAM" id="MobiDB-lite"/>
    </source>
</evidence>
<dbReference type="PROSITE" id="PS51257">
    <property type="entry name" value="PROKAR_LIPOPROTEIN"/>
    <property type="match status" value="1"/>
</dbReference>
<dbReference type="GO" id="GO:0008233">
    <property type="term" value="F:peptidase activity"/>
    <property type="evidence" value="ECO:0007669"/>
    <property type="project" value="InterPro"/>
</dbReference>
<dbReference type="Pfam" id="PF02557">
    <property type="entry name" value="VanY"/>
    <property type="match status" value="1"/>
</dbReference>
<dbReference type="Proteomes" id="UP000322139">
    <property type="component" value="Unassembled WGS sequence"/>
</dbReference>
<dbReference type="InterPro" id="IPR009045">
    <property type="entry name" value="Zn_M74/Hedgehog-like"/>
</dbReference>